<dbReference type="AlphaFoldDB" id="E2PZY3"/>
<dbReference type="EMBL" id="CM000913">
    <property type="protein sequence ID" value="EFG08402.1"/>
    <property type="molecule type" value="Genomic_DNA"/>
</dbReference>
<evidence type="ECO:0008006" key="4">
    <source>
        <dbReference type="Google" id="ProtNLM"/>
    </source>
</evidence>
<evidence type="ECO:0000256" key="1">
    <source>
        <dbReference type="SAM" id="SignalP"/>
    </source>
</evidence>
<sequence>MIKRLRPAKLVAALASLALALGTASTAEADPKADYQLIAIAYEDTYYGGEAYYLYGPPCKPYSQPEYINELYYGWNDQISSIDMNTQHKCFVVLFEHTWASGARKSIRNDVADLGDWNDRTSSLSFTLGQ</sequence>
<dbReference type="STRING" id="1901.BB341_11965"/>
<dbReference type="RefSeq" id="WP_003961332.1">
    <property type="nucleotide sequence ID" value="NZ_CM000913.1"/>
</dbReference>
<feature type="signal peptide" evidence="1">
    <location>
        <begin position="1"/>
        <end position="29"/>
    </location>
</feature>
<accession>E2PZY3</accession>
<protein>
    <recommendedName>
        <fullName evidence="4">Beta/gamma crystallin 'Greek key' domain-containing protein</fullName>
    </recommendedName>
</protein>
<dbReference type="KEGG" id="sclf:BB341_11965"/>
<feature type="chain" id="PRO_5003162535" description="Beta/gamma crystallin 'Greek key' domain-containing protein" evidence="1">
    <location>
        <begin position="30"/>
        <end position="130"/>
    </location>
</feature>
<dbReference type="Proteomes" id="UP000002357">
    <property type="component" value="Chromosome"/>
</dbReference>
<dbReference type="GeneID" id="93730146"/>
<gene>
    <name evidence="2" type="ORF">SCLAV_3331</name>
</gene>
<dbReference type="Gene3D" id="2.60.20.10">
    <property type="entry name" value="Crystallins"/>
    <property type="match status" value="1"/>
</dbReference>
<keyword evidence="3" id="KW-1185">Reference proteome</keyword>
<name>E2PZY3_STRCL</name>
<dbReference type="OrthoDB" id="5123238at2"/>
<proteinExistence type="predicted"/>
<keyword evidence="1" id="KW-0732">Signal</keyword>
<organism evidence="2 3">
    <name type="scientific">Streptomyces clavuligerus</name>
    <dbReference type="NCBI Taxonomy" id="1901"/>
    <lineage>
        <taxon>Bacteria</taxon>
        <taxon>Bacillati</taxon>
        <taxon>Actinomycetota</taxon>
        <taxon>Actinomycetes</taxon>
        <taxon>Kitasatosporales</taxon>
        <taxon>Streptomycetaceae</taxon>
        <taxon>Streptomyces</taxon>
    </lineage>
</organism>
<reference evidence="2 3" key="1">
    <citation type="journal article" date="2010" name="Genome Biol. Evol.">
        <title>The sequence of a 1.8-mb bacterial linear plasmid reveals a rich evolutionary reservoir of secondary metabolic pathways.</title>
        <authorList>
            <person name="Medema M.H."/>
            <person name="Trefzer A."/>
            <person name="Kovalchuk A."/>
            <person name="van den Berg M."/>
            <person name="Mueller U."/>
            <person name="Heijne W."/>
            <person name="Wu L."/>
            <person name="Alam M.T."/>
            <person name="Ronning C.M."/>
            <person name="Nierman W.C."/>
            <person name="Bovenberg R.A.L."/>
            <person name="Breitling R."/>
            <person name="Takano E."/>
        </authorList>
    </citation>
    <scope>NUCLEOTIDE SEQUENCE [LARGE SCALE GENOMIC DNA]</scope>
    <source>
        <strain evidence="3">ATCC 27064 / DSM 738 / JCM 4710 / NBRC 13307 / NCIMB 12785 / NRRL 3585 / VKM Ac-602</strain>
    </source>
</reference>
<evidence type="ECO:0000313" key="2">
    <source>
        <dbReference type="EMBL" id="EFG08402.1"/>
    </source>
</evidence>
<dbReference type="SUPFAM" id="SSF49695">
    <property type="entry name" value="gamma-Crystallin-like"/>
    <property type="match status" value="1"/>
</dbReference>
<dbReference type="InterPro" id="IPR011024">
    <property type="entry name" value="G_crystallin-like"/>
</dbReference>
<evidence type="ECO:0000313" key="3">
    <source>
        <dbReference type="Proteomes" id="UP000002357"/>
    </source>
</evidence>